<comment type="caution">
    <text evidence="2">The sequence shown here is derived from an EMBL/GenBank/DDBJ whole genome shotgun (WGS) entry which is preliminary data.</text>
</comment>
<evidence type="ECO:0000313" key="3">
    <source>
        <dbReference type="Proteomes" id="UP000579812"/>
    </source>
</evidence>
<feature type="compositionally biased region" description="Basic and acidic residues" evidence="1">
    <location>
        <begin position="44"/>
        <end position="67"/>
    </location>
</feature>
<feature type="region of interest" description="Disordered" evidence="1">
    <location>
        <begin position="107"/>
        <end position="130"/>
    </location>
</feature>
<accession>A0A7J6DCI4</accession>
<feature type="compositionally biased region" description="Low complexity" evidence="1">
    <location>
        <begin position="70"/>
        <end position="82"/>
    </location>
</feature>
<feature type="compositionally biased region" description="Polar residues" evidence="1">
    <location>
        <begin position="10"/>
        <end position="22"/>
    </location>
</feature>
<evidence type="ECO:0000313" key="2">
    <source>
        <dbReference type="EMBL" id="KAF4117028.1"/>
    </source>
</evidence>
<gene>
    <name evidence="2" type="ORF">G5714_001581</name>
</gene>
<organism evidence="2 3">
    <name type="scientific">Onychostoma macrolepis</name>
    <dbReference type="NCBI Taxonomy" id="369639"/>
    <lineage>
        <taxon>Eukaryota</taxon>
        <taxon>Metazoa</taxon>
        <taxon>Chordata</taxon>
        <taxon>Craniata</taxon>
        <taxon>Vertebrata</taxon>
        <taxon>Euteleostomi</taxon>
        <taxon>Actinopterygii</taxon>
        <taxon>Neopterygii</taxon>
        <taxon>Teleostei</taxon>
        <taxon>Ostariophysi</taxon>
        <taxon>Cypriniformes</taxon>
        <taxon>Cyprinidae</taxon>
        <taxon>Acrossocheilinae</taxon>
        <taxon>Onychostoma</taxon>
    </lineage>
</organism>
<keyword evidence="3" id="KW-1185">Reference proteome</keyword>
<dbReference type="Proteomes" id="UP000579812">
    <property type="component" value="Unassembled WGS sequence"/>
</dbReference>
<feature type="compositionally biased region" description="Basic and acidic residues" evidence="1">
    <location>
        <begin position="112"/>
        <end position="122"/>
    </location>
</feature>
<feature type="region of interest" description="Disordered" evidence="1">
    <location>
        <begin position="1"/>
        <end position="82"/>
    </location>
</feature>
<sequence>MRSSDRGFQGTWTTQLCESRGQNLPGKKKNDISQTSLASSDFLGGKREEEEVPGKTGEKVFGEKGLQRESSPQATPSTSQQWPPVLKNVKVSVPACALLAVLPPPSAVADAALKRVPGEERRGPKRTKRP</sequence>
<dbReference type="AlphaFoldDB" id="A0A7J6DCI4"/>
<protein>
    <submittedName>
        <fullName evidence="2">Uncharacterized protein</fullName>
    </submittedName>
</protein>
<dbReference type="EMBL" id="JAAMOB010000002">
    <property type="protein sequence ID" value="KAF4117028.1"/>
    <property type="molecule type" value="Genomic_DNA"/>
</dbReference>
<proteinExistence type="predicted"/>
<reference evidence="2 3" key="1">
    <citation type="submission" date="2020-04" db="EMBL/GenBank/DDBJ databases">
        <title>Chromosome-level genome assembly of a cyprinid fish Onychostoma macrolepis by integration of Nanopore Sequencing, Bionano and Hi-C technology.</title>
        <authorList>
            <person name="Wang D."/>
        </authorList>
    </citation>
    <scope>NUCLEOTIDE SEQUENCE [LARGE SCALE GENOMIC DNA]</scope>
    <source>
        <strain evidence="2">SWU-2019</strain>
        <tissue evidence="2">Muscle</tissue>
    </source>
</reference>
<name>A0A7J6DCI4_9TELE</name>
<evidence type="ECO:0000256" key="1">
    <source>
        <dbReference type="SAM" id="MobiDB-lite"/>
    </source>
</evidence>